<gene>
    <name evidence="2" type="ORF">SVXNc_0234</name>
</gene>
<keyword evidence="1" id="KW-0812">Transmembrane</keyword>
<feature type="transmembrane region" description="Helical" evidence="1">
    <location>
        <begin position="12"/>
        <end position="29"/>
    </location>
</feature>
<accession>A0ABY8CDG6</accession>
<dbReference type="RefSeq" id="WP_347722133.1">
    <property type="nucleotide sequence ID" value="NZ_CP104395.1"/>
</dbReference>
<dbReference type="GeneID" id="90589669"/>
<evidence type="ECO:0000313" key="3">
    <source>
        <dbReference type="Proteomes" id="UP001218034"/>
    </source>
</evidence>
<evidence type="ECO:0000256" key="1">
    <source>
        <dbReference type="SAM" id="Phobius"/>
    </source>
</evidence>
<keyword evidence="1" id="KW-0472">Membrane</keyword>
<name>A0ABY8CDG6_9ARCH</name>
<evidence type="ECO:0000313" key="2">
    <source>
        <dbReference type="EMBL" id="WEL19262.1"/>
    </source>
</evidence>
<proteinExistence type="predicted"/>
<dbReference type="Proteomes" id="UP001218034">
    <property type="component" value="Chromosome"/>
</dbReference>
<keyword evidence="3" id="KW-1185">Reference proteome</keyword>
<organism evidence="2 3">
    <name type="scientific">Candidatus Nanohalococcus occultus</name>
    <dbReference type="NCBI Taxonomy" id="2978047"/>
    <lineage>
        <taxon>Archaea</taxon>
        <taxon>Candidatus Nanohalarchaeota</taxon>
        <taxon>Candidatus Nanohalarchaeota incertae sedis</taxon>
        <taxon>Candidatus Nanohalococcus</taxon>
    </lineage>
</organism>
<protein>
    <recommendedName>
        <fullName evidence="4">Thioredoxin-like fold domain-containing protein</fullName>
    </recommendedName>
</protein>
<dbReference type="EMBL" id="CP104395">
    <property type="protein sequence ID" value="WEL19262.1"/>
    <property type="molecule type" value="Genomic_DNA"/>
</dbReference>
<reference evidence="2 3" key="1">
    <citation type="submission" date="2022-09" db="EMBL/GenBank/DDBJ databases">
        <title>Xylan utilization by haloarchaea-nanohaloarchaea associations.</title>
        <authorList>
            <person name="Yakimov M."/>
        </authorList>
    </citation>
    <scope>NUCLEOTIDE SEQUENCE [LARGE SCALE GENOMIC DNA]</scope>
    <source>
        <strain evidence="2 3">SVXNc</strain>
    </source>
</reference>
<keyword evidence="1" id="KW-1133">Transmembrane helix</keyword>
<sequence length="213" mass="24504">MDLVESSLLKATAAMVVVLAVGILAGLAMDEARTDFLRDEIRDTELQTETFLVTQQYLRNSSNNYCGVMSDRIPEIADKNAQIGRDLEEFSSKSIGQKDEYQYLTNKYYINELRLYVMLQNYNARCDADANAIMFFFDGSMDSKRQGAVLTEYRENVDNQTYVFSYNIDADHSEILEMLKTDYEVRDGPVIVIDGNDVYREYVPLKRLKQVID</sequence>
<evidence type="ECO:0008006" key="4">
    <source>
        <dbReference type="Google" id="ProtNLM"/>
    </source>
</evidence>